<dbReference type="Proteomes" id="UP001500542">
    <property type="component" value="Unassembled WGS sequence"/>
</dbReference>
<dbReference type="Gene3D" id="1.10.4030.10">
    <property type="entry name" value="Porin chaperone SurA, peptide-binding domain"/>
    <property type="match status" value="1"/>
</dbReference>
<sequence>MSTSRRLRATQVVGAGLASVLLLGGCAAGTHPGAAATIGDNEISVSDLDKSTAAIQSAVGGQQQIAPAAVLKILVNNEVAAQVLDQRSIKVSDAEIEPAMKVVVDQSLYPKFAANPVTNDFLRAAARAVVGQIKLAGGTGSVTEPNAQQQSTEGAKLIEEASKNITVDIAPRYGTWDGTQLKEGSGSLSKLSPQSSPTPTAPQGEQPPAEPQG</sequence>
<dbReference type="SUPFAM" id="SSF109998">
    <property type="entry name" value="Triger factor/SurA peptide-binding domain-like"/>
    <property type="match status" value="1"/>
</dbReference>
<name>A0ABN1QV67_9ACTN</name>
<feature type="chain" id="PRO_5045310832" description="SurA-like protein" evidence="2">
    <location>
        <begin position="28"/>
        <end position="213"/>
    </location>
</feature>
<evidence type="ECO:0000256" key="1">
    <source>
        <dbReference type="SAM" id="MobiDB-lite"/>
    </source>
</evidence>
<reference evidence="3 4" key="1">
    <citation type="journal article" date="2019" name="Int. J. Syst. Evol. Microbiol.">
        <title>The Global Catalogue of Microorganisms (GCM) 10K type strain sequencing project: providing services to taxonomists for standard genome sequencing and annotation.</title>
        <authorList>
            <consortium name="The Broad Institute Genomics Platform"/>
            <consortium name="The Broad Institute Genome Sequencing Center for Infectious Disease"/>
            <person name="Wu L."/>
            <person name="Ma J."/>
        </authorList>
    </citation>
    <scope>NUCLEOTIDE SEQUENCE [LARGE SCALE GENOMIC DNA]</scope>
    <source>
        <strain evidence="3 4">JCM 10977</strain>
    </source>
</reference>
<feature type="signal peptide" evidence="2">
    <location>
        <begin position="1"/>
        <end position="27"/>
    </location>
</feature>
<gene>
    <name evidence="3" type="ORF">GCM10009554_45080</name>
</gene>
<keyword evidence="4" id="KW-1185">Reference proteome</keyword>
<dbReference type="PROSITE" id="PS51257">
    <property type="entry name" value="PROKAR_LIPOPROTEIN"/>
    <property type="match status" value="1"/>
</dbReference>
<feature type="region of interest" description="Disordered" evidence="1">
    <location>
        <begin position="173"/>
        <end position="213"/>
    </location>
</feature>
<dbReference type="InterPro" id="IPR027304">
    <property type="entry name" value="Trigger_fact/SurA_dom_sf"/>
</dbReference>
<proteinExistence type="predicted"/>
<organism evidence="3 4">
    <name type="scientific">Kribbella koreensis</name>
    <dbReference type="NCBI Taxonomy" id="57909"/>
    <lineage>
        <taxon>Bacteria</taxon>
        <taxon>Bacillati</taxon>
        <taxon>Actinomycetota</taxon>
        <taxon>Actinomycetes</taxon>
        <taxon>Propionibacteriales</taxon>
        <taxon>Kribbellaceae</taxon>
        <taxon>Kribbella</taxon>
    </lineage>
</organism>
<dbReference type="EMBL" id="BAAAHK010000011">
    <property type="protein sequence ID" value="GAA0947941.1"/>
    <property type="molecule type" value="Genomic_DNA"/>
</dbReference>
<accession>A0ABN1QV67</accession>
<feature type="compositionally biased region" description="Low complexity" evidence="1">
    <location>
        <begin position="181"/>
        <end position="207"/>
    </location>
</feature>
<keyword evidence="2" id="KW-0732">Signal</keyword>
<dbReference type="RefSeq" id="WP_343973388.1">
    <property type="nucleotide sequence ID" value="NZ_BAAAHK010000011.1"/>
</dbReference>
<protein>
    <recommendedName>
        <fullName evidence="5">SurA-like protein</fullName>
    </recommendedName>
</protein>
<comment type="caution">
    <text evidence="3">The sequence shown here is derived from an EMBL/GenBank/DDBJ whole genome shotgun (WGS) entry which is preliminary data.</text>
</comment>
<evidence type="ECO:0000313" key="4">
    <source>
        <dbReference type="Proteomes" id="UP001500542"/>
    </source>
</evidence>
<evidence type="ECO:0008006" key="5">
    <source>
        <dbReference type="Google" id="ProtNLM"/>
    </source>
</evidence>
<evidence type="ECO:0000313" key="3">
    <source>
        <dbReference type="EMBL" id="GAA0947941.1"/>
    </source>
</evidence>
<evidence type="ECO:0000256" key="2">
    <source>
        <dbReference type="SAM" id="SignalP"/>
    </source>
</evidence>